<protein>
    <submittedName>
        <fullName evidence="1">Uncharacterized protein</fullName>
    </submittedName>
</protein>
<dbReference type="Proteomes" id="UP000203886">
    <property type="component" value="Segment"/>
</dbReference>
<reference evidence="1 2" key="1">
    <citation type="journal article" date="2015" name="PLoS ONE">
        <title>Lysis to Kill: Evaluation of the Lytic Abilities, and Genomics of Nine Bacteriophages Infective for Gordonia spp. and Their Potential Use in Activated Sludge Foam Biocontrol.</title>
        <authorList>
            <person name="Dyson Z.A."/>
            <person name="Tucci J."/>
            <person name="Seviour R.J."/>
            <person name="Petrovski S."/>
        </authorList>
    </citation>
    <scope>NUCLEOTIDE SEQUENCE [LARGE SCALE GENOMIC DNA]</scope>
</reference>
<evidence type="ECO:0000313" key="1">
    <source>
        <dbReference type="EMBL" id="AKL88372.1"/>
    </source>
</evidence>
<gene>
    <name evidence="1" type="ORF">GMA6_91</name>
</gene>
<keyword evidence="2" id="KW-1185">Reference proteome</keyword>
<evidence type="ECO:0000313" key="2">
    <source>
        <dbReference type="Proteomes" id="UP000203886"/>
    </source>
</evidence>
<dbReference type="EMBL" id="KR063280">
    <property type="protein sequence ID" value="AKL88372.1"/>
    <property type="molecule type" value="Genomic_DNA"/>
</dbReference>
<name>A0A0K0NLE2_9CAUD</name>
<accession>A0A0K0NLE2</accession>
<organism evidence="1 2">
    <name type="scientific">Gordonia phage GMA6</name>
    <dbReference type="NCBI Taxonomy" id="1647285"/>
    <lineage>
        <taxon>Viruses</taxon>
        <taxon>Duplodnaviria</taxon>
        <taxon>Heunggongvirae</taxon>
        <taxon>Uroviricota</taxon>
        <taxon>Caudoviricetes</taxon>
        <taxon>Bendigovirus</taxon>
        <taxon>Bendigovirus GMA6</taxon>
    </lineage>
</organism>
<proteinExistence type="predicted"/>
<dbReference type="RefSeq" id="YP_009273573.1">
    <property type="nucleotide sequence ID" value="NC_030906.1"/>
</dbReference>
<dbReference type="GeneID" id="28801141"/>
<sequence>MTSDDPQLDLNVLPTVHEVFRAAHERREWTRLHSHRMEMLLTRVRYLRNAEYDPALAKRVDEFTKGYSKMYKSELIRVILYAEWEIEHFEKTGKVTIGHWKEK</sequence>
<dbReference type="KEGG" id="vg:28801141"/>